<feature type="region of interest" description="Disordered" evidence="1">
    <location>
        <begin position="123"/>
        <end position="411"/>
    </location>
</feature>
<evidence type="ECO:0000313" key="3">
    <source>
        <dbReference type="Proteomes" id="UP001558474"/>
    </source>
</evidence>
<feature type="compositionally biased region" description="Basic and acidic residues" evidence="1">
    <location>
        <begin position="123"/>
        <end position="139"/>
    </location>
</feature>
<feature type="compositionally biased region" description="Gly residues" evidence="1">
    <location>
        <begin position="347"/>
        <end position="366"/>
    </location>
</feature>
<protein>
    <recommendedName>
        <fullName evidence="4">Translation initiation factor IF-2</fullName>
    </recommendedName>
</protein>
<feature type="compositionally biased region" description="Polar residues" evidence="1">
    <location>
        <begin position="262"/>
        <end position="272"/>
    </location>
</feature>
<dbReference type="EMBL" id="JBDLOU010000003">
    <property type="protein sequence ID" value="MEX3736950.1"/>
    <property type="molecule type" value="Genomic_DNA"/>
</dbReference>
<evidence type="ECO:0000256" key="1">
    <source>
        <dbReference type="SAM" id="MobiDB-lite"/>
    </source>
</evidence>
<organism evidence="2 3">
    <name type="scientific">Mycolicibacterium porcinum</name>
    <dbReference type="NCBI Taxonomy" id="39693"/>
    <lineage>
        <taxon>Bacteria</taxon>
        <taxon>Bacillati</taxon>
        <taxon>Actinomycetota</taxon>
        <taxon>Actinomycetes</taxon>
        <taxon>Mycobacteriales</taxon>
        <taxon>Mycobacteriaceae</taxon>
        <taxon>Mycolicibacterium</taxon>
    </lineage>
</organism>
<evidence type="ECO:0000313" key="2">
    <source>
        <dbReference type="EMBL" id="MEX3736950.1"/>
    </source>
</evidence>
<feature type="compositionally biased region" description="Basic and acidic residues" evidence="1">
    <location>
        <begin position="367"/>
        <end position="387"/>
    </location>
</feature>
<dbReference type="RefSeq" id="WP_368572274.1">
    <property type="nucleotide sequence ID" value="NZ_JBDLOU010000003.1"/>
</dbReference>
<feature type="compositionally biased region" description="Low complexity" evidence="1">
    <location>
        <begin position="196"/>
        <end position="257"/>
    </location>
</feature>
<accession>A0ABV3V6Q1</accession>
<evidence type="ECO:0008006" key="4">
    <source>
        <dbReference type="Google" id="ProtNLM"/>
    </source>
</evidence>
<dbReference type="Proteomes" id="UP001558474">
    <property type="component" value="Unassembled WGS sequence"/>
</dbReference>
<feature type="compositionally biased region" description="Polar residues" evidence="1">
    <location>
        <begin position="308"/>
        <end position="326"/>
    </location>
</feature>
<reference evidence="2 3" key="1">
    <citation type="submission" date="2024-04" db="EMBL/GenBank/DDBJ databases">
        <title>Genomic Markers of Mycobacteria.</title>
        <authorList>
            <person name="Soliman M.S."/>
            <person name="Elkholy A."/>
            <person name="Soliman N.S."/>
            <person name="Abbas A."/>
            <person name="Khayrat S."/>
            <person name="Shawky S."/>
        </authorList>
    </citation>
    <scope>NUCLEOTIDE SEQUENCE [LARGE SCALE GENOMIC DNA]</scope>
    <source>
        <strain evidence="2 3">Egy-CU-AM5</strain>
    </source>
</reference>
<gene>
    <name evidence="2" type="ORF">ABFW12_01740</name>
</gene>
<sequence length="411" mass="41162">MTTNPYGTYARILAEVAVEAENLGDDMNAAIGIAPDASGQTADAVNDGFLQNAQVMREIARAAREIATIAEDQGPADAMFAAAPTPDDIADAQQKVLDAKAKGAAPEEVRAAANHAADLAVEREDAREAHARASRRTAEALRGVVMPPLPTGSAPIPTVARGDYKQRSSTNDTNGQRGGDTSNSNSGNGGGGGMPLDSTSSSGGSALSDSDAGTSLSADGSGVPMTAAQLAGQPQAMPQQGAMGGQPQMSPMGQMGAVPSTGAGNLSTGTTSRGKRKDDKRNDNGAPIAPTMAPMTFGNSGGGAVDRGSSTSGVTTRADTSGSLKTALSGATVPPGTGQAPGMMARGMGGGMMGGAPGAGGAGGGNSKERPVIYDAHRPDEVERSDSIQDGTLSRATAEDPNIVEERERQK</sequence>
<comment type="caution">
    <text evidence="2">The sequence shown here is derived from an EMBL/GenBank/DDBJ whole genome shotgun (WGS) entry which is preliminary data.</text>
</comment>
<proteinExistence type="predicted"/>
<name>A0ABV3V6Q1_9MYCO</name>
<keyword evidence="3" id="KW-1185">Reference proteome</keyword>